<feature type="signal peptide" evidence="2">
    <location>
        <begin position="1"/>
        <end position="25"/>
    </location>
</feature>
<feature type="transmembrane region" description="Helical" evidence="1">
    <location>
        <begin position="103"/>
        <end position="122"/>
    </location>
</feature>
<keyword evidence="1" id="KW-0472">Membrane</keyword>
<evidence type="ECO:0000256" key="1">
    <source>
        <dbReference type="SAM" id="Phobius"/>
    </source>
</evidence>
<accession>A0A6B0UPN4</accession>
<keyword evidence="1" id="KW-0812">Transmembrane</keyword>
<evidence type="ECO:0000313" key="3">
    <source>
        <dbReference type="EMBL" id="MXU91603.1"/>
    </source>
</evidence>
<reference evidence="3" key="1">
    <citation type="submission" date="2019-12" db="EMBL/GenBank/DDBJ databases">
        <title>An insight into the sialome of adult female Ixodes ricinus ticks feeding for 6 days.</title>
        <authorList>
            <person name="Perner J."/>
            <person name="Ribeiro J.M.C."/>
        </authorList>
    </citation>
    <scope>NUCLEOTIDE SEQUENCE</scope>
    <source>
        <strain evidence="3">Semi-engorged</strain>
        <tissue evidence="3">Salivary glands</tissue>
    </source>
</reference>
<feature type="chain" id="PRO_5025553946" evidence="2">
    <location>
        <begin position="26"/>
        <end position="124"/>
    </location>
</feature>
<dbReference type="EMBL" id="GIFC01009520">
    <property type="protein sequence ID" value="MXU91603.1"/>
    <property type="molecule type" value="Transcribed_RNA"/>
</dbReference>
<proteinExistence type="predicted"/>
<dbReference type="AlphaFoldDB" id="A0A6B0UPN4"/>
<evidence type="ECO:0000256" key="2">
    <source>
        <dbReference type="SAM" id="SignalP"/>
    </source>
</evidence>
<keyword evidence="2" id="KW-0732">Signal</keyword>
<sequence length="124" mass="14404">MASLWPLICVVFSMLLSFAMKSGLSQPAMLTFEFHDALLYGAKYRHIFFLAFFFAFAAARNRVLRNLQLFRIAQTCWRQGCIPARISPFRGGRYRCVWSADFNVFYFFFHFFFGGGGGLFVFTK</sequence>
<organism evidence="3">
    <name type="scientific">Ixodes ricinus</name>
    <name type="common">Common tick</name>
    <name type="synonym">Acarus ricinus</name>
    <dbReference type="NCBI Taxonomy" id="34613"/>
    <lineage>
        <taxon>Eukaryota</taxon>
        <taxon>Metazoa</taxon>
        <taxon>Ecdysozoa</taxon>
        <taxon>Arthropoda</taxon>
        <taxon>Chelicerata</taxon>
        <taxon>Arachnida</taxon>
        <taxon>Acari</taxon>
        <taxon>Parasitiformes</taxon>
        <taxon>Ixodida</taxon>
        <taxon>Ixodoidea</taxon>
        <taxon>Ixodidae</taxon>
        <taxon>Ixodinae</taxon>
        <taxon>Ixodes</taxon>
    </lineage>
</organism>
<name>A0A6B0UPN4_IXORI</name>
<feature type="transmembrane region" description="Helical" evidence="1">
    <location>
        <begin position="37"/>
        <end position="59"/>
    </location>
</feature>
<keyword evidence="1" id="KW-1133">Transmembrane helix</keyword>
<protein>
    <submittedName>
        <fullName evidence="3">Putative secreted protein</fullName>
    </submittedName>
</protein>